<gene>
    <name evidence="3" type="ORF">V202x_27860</name>
</gene>
<keyword evidence="3" id="KW-0808">Transferase</keyword>
<feature type="domain" description="Glycosyltransferase family 28 N-terminal" evidence="1">
    <location>
        <begin position="3"/>
        <end position="143"/>
    </location>
</feature>
<reference evidence="3 4" key="1">
    <citation type="submission" date="2019-03" db="EMBL/GenBank/DDBJ databases">
        <title>Deep-cultivation of Planctomycetes and their phenomic and genomic characterization uncovers novel biology.</title>
        <authorList>
            <person name="Wiegand S."/>
            <person name="Jogler M."/>
            <person name="Boedeker C."/>
            <person name="Pinto D."/>
            <person name="Vollmers J."/>
            <person name="Rivas-Marin E."/>
            <person name="Kohn T."/>
            <person name="Peeters S.H."/>
            <person name="Heuer A."/>
            <person name="Rast P."/>
            <person name="Oberbeckmann S."/>
            <person name="Bunk B."/>
            <person name="Jeske O."/>
            <person name="Meyerdierks A."/>
            <person name="Storesund J.E."/>
            <person name="Kallscheuer N."/>
            <person name="Luecker S."/>
            <person name="Lage O.M."/>
            <person name="Pohl T."/>
            <person name="Merkel B.J."/>
            <person name="Hornburger P."/>
            <person name="Mueller R.-W."/>
            <person name="Bruemmer F."/>
            <person name="Labrenz M."/>
            <person name="Spormann A.M."/>
            <person name="Op den Camp H."/>
            <person name="Overmann J."/>
            <person name="Amann R."/>
            <person name="Jetten M.S.M."/>
            <person name="Mascher T."/>
            <person name="Medema M.H."/>
            <person name="Devos D.P."/>
            <person name="Kaster A.-K."/>
            <person name="Ovreas L."/>
            <person name="Rohde M."/>
            <person name="Galperin M.Y."/>
            <person name="Jogler C."/>
        </authorList>
    </citation>
    <scope>NUCLEOTIDE SEQUENCE [LARGE SCALE GENOMIC DNA]</scope>
    <source>
        <strain evidence="3 4">V202</strain>
    </source>
</reference>
<dbReference type="InterPro" id="IPR010610">
    <property type="entry name" value="EryCIII-like_C"/>
</dbReference>
<dbReference type="InterPro" id="IPR004276">
    <property type="entry name" value="GlycoTrans_28_N"/>
</dbReference>
<evidence type="ECO:0000259" key="2">
    <source>
        <dbReference type="Pfam" id="PF06722"/>
    </source>
</evidence>
<keyword evidence="4" id="KW-1185">Reference proteome</keyword>
<dbReference type="Pfam" id="PF03033">
    <property type="entry name" value="Glyco_transf_28"/>
    <property type="match status" value="1"/>
</dbReference>
<dbReference type="EC" id="4.3.3.5" evidence="3"/>
<feature type="domain" description="Erythromycin biosynthesis protein CIII-like C-terminal" evidence="2">
    <location>
        <begin position="305"/>
        <end position="409"/>
    </location>
</feature>
<dbReference type="GO" id="GO:0033072">
    <property type="term" value="P:vancomycin biosynthetic process"/>
    <property type="evidence" value="ECO:0007669"/>
    <property type="project" value="UniProtKB-ARBA"/>
</dbReference>
<dbReference type="Pfam" id="PF06722">
    <property type="entry name" value="EryCIII-like_C"/>
    <property type="match status" value="1"/>
</dbReference>
<proteinExistence type="predicted"/>
<dbReference type="EMBL" id="CP037422">
    <property type="protein sequence ID" value="QDU09411.1"/>
    <property type="molecule type" value="Genomic_DNA"/>
</dbReference>
<evidence type="ECO:0000313" key="3">
    <source>
        <dbReference type="EMBL" id="QDU09411.1"/>
    </source>
</evidence>
<protein>
    <submittedName>
        <fullName evidence="3">MurG-like transferase</fullName>
        <ecNumber evidence="3">4.3.3.5</ecNumber>
    </submittedName>
</protein>
<dbReference type="GO" id="GO:0008194">
    <property type="term" value="F:UDP-glycosyltransferase activity"/>
    <property type="evidence" value="ECO:0007669"/>
    <property type="project" value="InterPro"/>
</dbReference>
<dbReference type="AlphaFoldDB" id="A0A517WVW7"/>
<evidence type="ECO:0000313" key="4">
    <source>
        <dbReference type="Proteomes" id="UP000318384"/>
    </source>
</evidence>
<dbReference type="Proteomes" id="UP000318384">
    <property type="component" value="Chromosome"/>
</dbReference>
<dbReference type="InterPro" id="IPR050426">
    <property type="entry name" value="Glycosyltransferase_28"/>
</dbReference>
<dbReference type="OrthoDB" id="9805366at2"/>
<dbReference type="CDD" id="cd03784">
    <property type="entry name" value="GT1_Gtf-like"/>
    <property type="match status" value="1"/>
</dbReference>
<dbReference type="PANTHER" id="PTHR48050:SF13">
    <property type="entry name" value="STEROL 3-BETA-GLUCOSYLTRANSFERASE UGT80A2"/>
    <property type="match status" value="1"/>
</dbReference>
<keyword evidence="3" id="KW-0456">Lyase</keyword>
<dbReference type="SUPFAM" id="SSF53756">
    <property type="entry name" value="UDP-Glycosyltransferase/glycogen phosphorylase"/>
    <property type="match status" value="1"/>
</dbReference>
<dbReference type="FunFam" id="3.40.50.2000:FF:000009">
    <property type="entry name" value="Sterol 3-beta-glucosyltransferase UGT80A2"/>
    <property type="match status" value="1"/>
</dbReference>
<dbReference type="PANTHER" id="PTHR48050">
    <property type="entry name" value="STEROL 3-BETA-GLUCOSYLTRANSFERASE"/>
    <property type="match status" value="1"/>
</dbReference>
<evidence type="ECO:0000259" key="1">
    <source>
        <dbReference type="Pfam" id="PF03033"/>
    </source>
</evidence>
<accession>A0A517WVW7</accession>
<dbReference type="GO" id="GO:0016758">
    <property type="term" value="F:hexosyltransferase activity"/>
    <property type="evidence" value="ECO:0007669"/>
    <property type="project" value="InterPro"/>
</dbReference>
<name>A0A517WVW7_9PLAN</name>
<dbReference type="Gene3D" id="3.40.50.2000">
    <property type="entry name" value="Glycogen Phosphorylase B"/>
    <property type="match status" value="2"/>
</dbReference>
<sequence length="441" mass="48928">MNILIITVGTQGDVQPYVALGKGLKAAGHSVTVCTCAYFESFVTAHGLDYAFMNDDLIKFMHSDDGKIAMENTGNLWEAIRTAIKIIPTVGPMQRRQIDDSWQATQAVQPDLILYHPKALCAPDFAERLGVLSIIGFYLPLFAVTGDFPAMGLPQWKLGRWYNRLTHGLINKATWWGMRKHISAWRKENDLPRKQGIDFLNQSDGQPAPALYAFSESVIPRPTDWPENARVSGYWFLDQIDDWKPPAELQEFLSNGEPPIYFGFGSIFGQDPLRLTKIIVEAVKATGVRAILARGWGGLDLDQIELPETIFKLDFAPHDWLFPQVAAVVHHGGCGTTAAGLRAGRPSILCPFFGDQPFWGSIIENLGVGPTPLPQKKLTVEKLSAAIRQVTTDTAMIEKADQIGQRIRSEDGVANAVKFIDQWLARDSELSLVDRKSDGLQ</sequence>
<dbReference type="GO" id="GO:0005975">
    <property type="term" value="P:carbohydrate metabolic process"/>
    <property type="evidence" value="ECO:0007669"/>
    <property type="project" value="InterPro"/>
</dbReference>
<organism evidence="3 4">
    <name type="scientific">Gimesia aquarii</name>
    <dbReference type="NCBI Taxonomy" id="2527964"/>
    <lineage>
        <taxon>Bacteria</taxon>
        <taxon>Pseudomonadati</taxon>
        <taxon>Planctomycetota</taxon>
        <taxon>Planctomycetia</taxon>
        <taxon>Planctomycetales</taxon>
        <taxon>Planctomycetaceae</taxon>
        <taxon>Gimesia</taxon>
    </lineage>
</organism>
<dbReference type="RefSeq" id="WP_145175577.1">
    <property type="nucleotide sequence ID" value="NZ_CP037422.1"/>
</dbReference>
<dbReference type="GO" id="GO:0016829">
    <property type="term" value="F:lyase activity"/>
    <property type="evidence" value="ECO:0007669"/>
    <property type="project" value="UniProtKB-KW"/>
</dbReference>
<dbReference type="InterPro" id="IPR002213">
    <property type="entry name" value="UDP_glucos_trans"/>
</dbReference>